<evidence type="ECO:0000256" key="3">
    <source>
        <dbReference type="ARBA" id="ARBA00022692"/>
    </source>
</evidence>
<dbReference type="InterPro" id="IPR050173">
    <property type="entry name" value="ABC_transporter_C-like"/>
</dbReference>
<dbReference type="InterPro" id="IPR017871">
    <property type="entry name" value="ABC_transporter-like_CS"/>
</dbReference>
<dbReference type="InterPro" id="IPR003439">
    <property type="entry name" value="ABC_transporter-like_ATP-bd"/>
</dbReference>
<dbReference type="CDD" id="cd18596">
    <property type="entry name" value="ABC_6TM_VMR1_D1_like"/>
    <property type="match status" value="1"/>
</dbReference>
<dbReference type="GO" id="GO:0016020">
    <property type="term" value="C:membrane"/>
    <property type="evidence" value="ECO:0007669"/>
    <property type="project" value="UniProtKB-SubCell"/>
</dbReference>
<dbReference type="PANTHER" id="PTHR24223">
    <property type="entry name" value="ATP-BINDING CASSETTE SUB-FAMILY C"/>
    <property type="match status" value="1"/>
</dbReference>
<dbReference type="Pfam" id="PF00664">
    <property type="entry name" value="ABC_membrane"/>
    <property type="match status" value="2"/>
</dbReference>
<dbReference type="InterPro" id="IPR011527">
    <property type="entry name" value="ABC1_TM_dom"/>
</dbReference>
<dbReference type="Pfam" id="PF00005">
    <property type="entry name" value="ABC_tran"/>
    <property type="match status" value="2"/>
</dbReference>
<dbReference type="GO" id="GO:0016887">
    <property type="term" value="F:ATP hydrolysis activity"/>
    <property type="evidence" value="ECO:0007669"/>
    <property type="project" value="InterPro"/>
</dbReference>
<evidence type="ECO:0000313" key="12">
    <source>
        <dbReference type="EMBL" id="KDR85730.1"/>
    </source>
</evidence>
<dbReference type="STRING" id="685588.A0A067TR76"/>
<dbReference type="PROSITE" id="PS50893">
    <property type="entry name" value="ABC_TRANSPORTER_2"/>
    <property type="match status" value="2"/>
</dbReference>
<sequence>MGILYDSDSNDDPFSPPKWLDTVLPASILLVALLLDLVRSIHYPKPLQSIWRWFSFPFRNFLTLDDLLEPVDRTPIDSKTKSRYLVGLAGVAFIGWVGCLTFGISGHNKEYAIKSLVYSISWGYIALRVFMKPPLTPPYLLISFAVTSVLLSLIAFGNNISLADDLKAPVLDVFAMIVPAAFAWIAGTLPLKTYRPSLNVAGPMDIPSVSLSCPEDNVNLWTWSGFTFVQPILDLATKRTLNDIDVWSLSPFFRHKNLFHKNLEYRTNHPSHSLLKFLLSSNSLDLILDVVLELWSAVIGFVPPYALQEILAALASDSPQAKSRAYFWTLVTFIAHLSFAQVDIFQSWHTRRCYERTRGQLFCTLHYKSLKRQEVSGRVQREGETTNADLGKIINLMQGDTYAVAQRFWEFSGICTSPVRIAIALIFLYQILGWSALSGVVVVLVAFILNYPLARYDISITRSSWKAKDERMNIVNELLQNIRFLKFYGWEYQWSRKAQSMRETELKWRVKGNIVDTAINFIWVWMPSATALISFLCYTLIAGERLTVSKAFTSIALFAQLQTPMVALPGQVFAMLHAYVSMQRIEAFLKEDEVPDWASTLSNKAVDRSKHNCEAGVGFAEATFEWKEALSTDLVPARFQLGPLDVVFPPGKLTIVSGATGSGKSALLTALLGEMYCTSGRVLIDKTNHQVAYCAQNPWLEHATIRDNVMFGSPAPFDDARYQAVLDACGLRQDLSIFDAGDMTEIGEKGITLSGGQRARIALARAMYSQAKCILLDDPLAAVDMHTAQHLVSNCLAGDLARGRTVILVTHHITLCLPVASYLLELDKGRILHQGTIPELEERGLLQAVIETEEEPFPQELQSPVQEMYNEVDSDEDVAPRQHRQSTDGKLVEAEARAEGRVSMRSYVTYIRAAGIFSWILTLAVTVLIRVINIGNQVFLARWGEAYEKEYPAMLAITQFKLHYPWEGLPSPNVNVKPWLMIYLYISIAGALSILFYIVIGYYASLQASRSLFIALLQRLTRAPARFFDVTPIGRILNRFTTDINTIDNALQNSARICLSGVLNFVASFGVILFVVPGFAPFALFIAWLYIRLAPPYIQASRDLRRLESISLSPTFAGFDELLRGITHIRAFGMENRYQDTFYTRVDKFQSFDHVYWLVNGWLRWRYDCLGSVVVFAATMFALWQGVTNGSAAIVIVQAGIFADASRQLVKVAAQLELDFNSVERVVEYLDVPQEAPAIIEKTRPPAYWPSTSGQLVVENLVVQYAPKLPAVLHNISFVVKPSEKIGVVGRTGSGKSTLAMSLLRIIEPTGGRIILDGIDISTLGLEDLRTRVTIVSQDVSLFSGTIRTNLDPLGVCTTEECLQVLERCHLLPLLNHEPTREEPTVLDMQITQGSLSAGEKQLLALARATLRHTSIIIMDEATSQIDSNLDDQIQRTIREELSGAIVITIAHRLKTVMDYDRILVLDEGRIVEFGTPDVLLSTPKGAFREMCRKSVDWPLFVKMAGARSERSQTSERSRSSGSS</sequence>
<evidence type="ECO:0000256" key="6">
    <source>
        <dbReference type="ARBA" id="ARBA00022840"/>
    </source>
</evidence>
<accession>A0A067TR76</accession>
<keyword evidence="13" id="KW-1185">Reference proteome</keyword>
<keyword evidence="5" id="KW-0547">Nucleotide-binding</keyword>
<feature type="domain" description="ABC transporter" evidence="10">
    <location>
        <begin position="624"/>
        <end position="853"/>
    </location>
</feature>
<name>A0A067TR76_GALM3</name>
<keyword evidence="7 9" id="KW-1133">Transmembrane helix</keyword>
<dbReference type="Gene3D" id="1.20.1560.10">
    <property type="entry name" value="ABC transporter type 1, transmembrane domain"/>
    <property type="match status" value="2"/>
</dbReference>
<dbReference type="PROSITE" id="PS00211">
    <property type="entry name" value="ABC_TRANSPORTER_1"/>
    <property type="match status" value="2"/>
</dbReference>
<dbReference type="FunFam" id="3.40.50.300:FF:001354">
    <property type="entry name" value="ATP-binding cassette (ABC) transporter, putative"/>
    <property type="match status" value="1"/>
</dbReference>
<feature type="domain" description="ABC transmembrane type-1" evidence="11">
    <location>
        <begin position="296"/>
        <end position="572"/>
    </location>
</feature>
<dbReference type="PROSITE" id="PS50929">
    <property type="entry name" value="ABC_TM1F"/>
    <property type="match status" value="2"/>
</dbReference>
<feature type="transmembrane region" description="Helical" evidence="9">
    <location>
        <begin position="518"/>
        <end position="541"/>
    </location>
</feature>
<dbReference type="HOGENOM" id="CLU_000604_27_0_1"/>
<evidence type="ECO:0000313" key="13">
    <source>
        <dbReference type="Proteomes" id="UP000027222"/>
    </source>
</evidence>
<dbReference type="CDD" id="cd03250">
    <property type="entry name" value="ABCC_MRP_domain1"/>
    <property type="match status" value="1"/>
</dbReference>
<dbReference type="EMBL" id="KL142367">
    <property type="protein sequence ID" value="KDR85730.1"/>
    <property type="molecule type" value="Genomic_DNA"/>
</dbReference>
<evidence type="ECO:0000256" key="4">
    <source>
        <dbReference type="ARBA" id="ARBA00022737"/>
    </source>
</evidence>
<dbReference type="CDD" id="cd18604">
    <property type="entry name" value="ABC_6TM_VMR1_D2_like"/>
    <property type="match status" value="1"/>
</dbReference>
<feature type="transmembrane region" description="Helical" evidence="9">
    <location>
        <begin position="434"/>
        <end position="453"/>
    </location>
</feature>
<feature type="domain" description="ABC transmembrane type-1" evidence="11">
    <location>
        <begin position="920"/>
        <end position="1218"/>
    </location>
</feature>
<feature type="transmembrane region" description="Helical" evidence="9">
    <location>
        <begin position="1062"/>
        <end position="1091"/>
    </location>
</feature>
<evidence type="ECO:0000256" key="8">
    <source>
        <dbReference type="ARBA" id="ARBA00023136"/>
    </source>
</evidence>
<dbReference type="CDD" id="cd03244">
    <property type="entry name" value="ABCC_MRP_domain2"/>
    <property type="match status" value="1"/>
</dbReference>
<keyword evidence="2" id="KW-0813">Transport</keyword>
<feature type="transmembrane region" description="Helical" evidence="9">
    <location>
        <begin position="561"/>
        <end position="580"/>
    </location>
</feature>
<keyword evidence="8 9" id="KW-0472">Membrane</keyword>
<dbReference type="SUPFAM" id="SSF90123">
    <property type="entry name" value="ABC transporter transmembrane region"/>
    <property type="match status" value="2"/>
</dbReference>
<dbReference type="InterPro" id="IPR003593">
    <property type="entry name" value="AAA+_ATPase"/>
</dbReference>
<evidence type="ECO:0000259" key="10">
    <source>
        <dbReference type="PROSITE" id="PS50893"/>
    </source>
</evidence>
<keyword evidence="4" id="KW-0677">Repeat</keyword>
<feature type="transmembrane region" description="Helical" evidence="9">
    <location>
        <begin position="138"/>
        <end position="156"/>
    </location>
</feature>
<keyword evidence="6" id="KW-0067">ATP-binding</keyword>
<keyword evidence="3 9" id="KW-0812">Transmembrane</keyword>
<dbReference type="Proteomes" id="UP000027222">
    <property type="component" value="Unassembled WGS sequence"/>
</dbReference>
<feature type="domain" description="ABC transporter" evidence="10">
    <location>
        <begin position="1256"/>
        <end position="1493"/>
    </location>
</feature>
<evidence type="ECO:0000256" key="7">
    <source>
        <dbReference type="ARBA" id="ARBA00022989"/>
    </source>
</evidence>
<dbReference type="OrthoDB" id="6500128at2759"/>
<evidence type="ECO:0000256" key="5">
    <source>
        <dbReference type="ARBA" id="ARBA00022741"/>
    </source>
</evidence>
<evidence type="ECO:0000256" key="9">
    <source>
        <dbReference type="SAM" id="Phobius"/>
    </source>
</evidence>
<feature type="transmembrane region" description="Helical" evidence="9">
    <location>
        <begin position="20"/>
        <end position="38"/>
    </location>
</feature>
<evidence type="ECO:0000259" key="11">
    <source>
        <dbReference type="PROSITE" id="PS50929"/>
    </source>
</evidence>
<feature type="transmembrane region" description="Helical" evidence="9">
    <location>
        <begin position="910"/>
        <end position="932"/>
    </location>
</feature>
<dbReference type="InterPro" id="IPR027417">
    <property type="entry name" value="P-loop_NTPase"/>
</dbReference>
<feature type="transmembrane region" description="Helical" evidence="9">
    <location>
        <begin position="168"/>
        <end position="189"/>
    </location>
</feature>
<proteinExistence type="predicted"/>
<feature type="transmembrane region" description="Helical" evidence="9">
    <location>
        <begin position="982"/>
        <end position="1004"/>
    </location>
</feature>
<evidence type="ECO:0000256" key="2">
    <source>
        <dbReference type="ARBA" id="ARBA00022448"/>
    </source>
</evidence>
<dbReference type="Gene3D" id="3.40.50.300">
    <property type="entry name" value="P-loop containing nucleotide triphosphate hydrolases"/>
    <property type="match status" value="2"/>
</dbReference>
<evidence type="ECO:0000256" key="1">
    <source>
        <dbReference type="ARBA" id="ARBA00004141"/>
    </source>
</evidence>
<gene>
    <name evidence="12" type="ORF">GALMADRAFT_84830</name>
</gene>
<organism evidence="12 13">
    <name type="scientific">Galerina marginata (strain CBS 339.88)</name>
    <dbReference type="NCBI Taxonomy" id="685588"/>
    <lineage>
        <taxon>Eukaryota</taxon>
        <taxon>Fungi</taxon>
        <taxon>Dikarya</taxon>
        <taxon>Basidiomycota</taxon>
        <taxon>Agaricomycotina</taxon>
        <taxon>Agaricomycetes</taxon>
        <taxon>Agaricomycetidae</taxon>
        <taxon>Agaricales</taxon>
        <taxon>Agaricineae</taxon>
        <taxon>Strophariaceae</taxon>
        <taxon>Galerina</taxon>
    </lineage>
</organism>
<dbReference type="GO" id="GO:0140359">
    <property type="term" value="F:ABC-type transporter activity"/>
    <property type="evidence" value="ECO:0007669"/>
    <property type="project" value="InterPro"/>
</dbReference>
<comment type="subcellular location">
    <subcellularLocation>
        <location evidence="1">Membrane</location>
        <topology evidence="1">Multi-pass membrane protein</topology>
    </subcellularLocation>
</comment>
<dbReference type="GO" id="GO:0005524">
    <property type="term" value="F:ATP binding"/>
    <property type="evidence" value="ECO:0007669"/>
    <property type="project" value="UniProtKB-KW"/>
</dbReference>
<feature type="transmembrane region" description="Helical" evidence="9">
    <location>
        <begin position="84"/>
        <end position="105"/>
    </location>
</feature>
<protein>
    <recommendedName>
        <fullName evidence="14">Pleiotropic drug resistance ABC transporter</fullName>
    </recommendedName>
</protein>
<evidence type="ECO:0008006" key="14">
    <source>
        <dbReference type="Google" id="ProtNLM"/>
    </source>
</evidence>
<dbReference type="InterPro" id="IPR036640">
    <property type="entry name" value="ABC1_TM_sf"/>
</dbReference>
<dbReference type="FunFam" id="1.20.1560.10:FF:000013">
    <property type="entry name" value="ABC transporter C family member 2"/>
    <property type="match status" value="1"/>
</dbReference>
<dbReference type="SUPFAM" id="SSF52540">
    <property type="entry name" value="P-loop containing nucleoside triphosphate hydrolases"/>
    <property type="match status" value="2"/>
</dbReference>
<reference evidence="13" key="1">
    <citation type="journal article" date="2014" name="Proc. Natl. Acad. Sci. U.S.A.">
        <title>Extensive sampling of basidiomycete genomes demonstrates inadequacy of the white-rot/brown-rot paradigm for wood decay fungi.</title>
        <authorList>
            <person name="Riley R."/>
            <person name="Salamov A.A."/>
            <person name="Brown D.W."/>
            <person name="Nagy L.G."/>
            <person name="Floudas D."/>
            <person name="Held B.W."/>
            <person name="Levasseur A."/>
            <person name="Lombard V."/>
            <person name="Morin E."/>
            <person name="Otillar R."/>
            <person name="Lindquist E.A."/>
            <person name="Sun H."/>
            <person name="LaButti K.M."/>
            <person name="Schmutz J."/>
            <person name="Jabbour D."/>
            <person name="Luo H."/>
            <person name="Baker S.E."/>
            <person name="Pisabarro A.G."/>
            <person name="Walton J.D."/>
            <person name="Blanchette R.A."/>
            <person name="Henrissat B."/>
            <person name="Martin F."/>
            <person name="Cullen D."/>
            <person name="Hibbett D.S."/>
            <person name="Grigoriev I.V."/>
        </authorList>
    </citation>
    <scope>NUCLEOTIDE SEQUENCE [LARGE SCALE GENOMIC DNA]</scope>
    <source>
        <strain evidence="13">CBS 339.88</strain>
    </source>
</reference>
<dbReference type="PANTHER" id="PTHR24223:SF415">
    <property type="entry name" value="FI20190P1"/>
    <property type="match status" value="1"/>
</dbReference>
<dbReference type="SMART" id="SM00382">
    <property type="entry name" value="AAA"/>
    <property type="match status" value="2"/>
</dbReference>